<gene>
    <name evidence="2" type="ORF">FKV42_00920</name>
</gene>
<keyword evidence="1" id="KW-0812">Transmembrane</keyword>
<protein>
    <submittedName>
        <fullName evidence="2">Uncharacterized protein</fullName>
    </submittedName>
</protein>
<dbReference type="AlphaFoldDB" id="A0A7Z8KQK9"/>
<keyword evidence="3" id="KW-1185">Reference proteome</keyword>
<evidence type="ECO:0000313" key="3">
    <source>
        <dbReference type="Proteomes" id="UP000319335"/>
    </source>
</evidence>
<dbReference type="EMBL" id="VIAQ01000006">
    <property type="protein sequence ID" value="TQD28265.1"/>
    <property type="molecule type" value="Genomic_DNA"/>
</dbReference>
<name>A0A7Z8KQK9_9EURY</name>
<keyword evidence="1" id="KW-1133">Transmembrane helix</keyword>
<organism evidence="2 3">
    <name type="scientific">Methanolobus vulcani</name>
    <dbReference type="NCBI Taxonomy" id="38026"/>
    <lineage>
        <taxon>Archaea</taxon>
        <taxon>Methanobacteriati</taxon>
        <taxon>Methanobacteriota</taxon>
        <taxon>Stenosarchaea group</taxon>
        <taxon>Methanomicrobia</taxon>
        <taxon>Methanosarcinales</taxon>
        <taxon>Methanosarcinaceae</taxon>
        <taxon>Methanolobus</taxon>
    </lineage>
</organism>
<sequence>MAKPADTPRPLPWESWRDWLERNKIFLEAGAMVALTLMSVIVGISANDIAGSQLRVEKINHQPVFEFERYNDPTNSFEWLRVHNTGFPTESIEICEPIVLLNVHYTDDDNSERTASFVLEGFYRNTRHPSLPGEHELFRFGNIWHDYTYENFSERYTIEQGNVFKLNGLLDEIININQKGNLSIRTLTVPRLVHIKYNDMYGDTHEALYHTSSVTLYKIHDNNFEREFEAIERLKEDGYIIDLNNYSSEQINGKLMENKFPIRFSF</sequence>
<dbReference type="Proteomes" id="UP000319335">
    <property type="component" value="Unassembled WGS sequence"/>
</dbReference>
<reference evidence="2 3" key="1">
    <citation type="submission" date="2019-06" db="EMBL/GenBank/DDBJ databases">
        <title>Draft genome sequence of Methanolobus vulcani B1d.</title>
        <authorList>
            <person name="Creighbaum A.J."/>
            <person name="Ticak T."/>
            <person name="Hariraju D."/>
            <person name="Arivett B.A."/>
            <person name="Ferguson D.J.Jr."/>
        </authorList>
    </citation>
    <scope>NUCLEOTIDE SEQUENCE [LARGE SCALE GENOMIC DNA]</scope>
    <source>
        <strain evidence="2 3">B1d</strain>
    </source>
</reference>
<keyword evidence="1" id="KW-0472">Membrane</keyword>
<accession>A0A7Z8KQK9</accession>
<proteinExistence type="predicted"/>
<dbReference type="RefSeq" id="WP_154808369.1">
    <property type="nucleotide sequence ID" value="NZ_VIAQ01000006.1"/>
</dbReference>
<evidence type="ECO:0000256" key="1">
    <source>
        <dbReference type="SAM" id="Phobius"/>
    </source>
</evidence>
<comment type="caution">
    <text evidence="2">The sequence shown here is derived from an EMBL/GenBank/DDBJ whole genome shotgun (WGS) entry which is preliminary data.</text>
</comment>
<evidence type="ECO:0000313" key="2">
    <source>
        <dbReference type="EMBL" id="TQD28265.1"/>
    </source>
</evidence>
<dbReference type="OrthoDB" id="380307at2157"/>
<feature type="transmembrane region" description="Helical" evidence="1">
    <location>
        <begin position="25"/>
        <end position="46"/>
    </location>
</feature>